<dbReference type="Gene3D" id="2.60.20.10">
    <property type="entry name" value="Crystallins"/>
    <property type="match status" value="1"/>
</dbReference>
<accession>A0A319CFE5</accession>
<dbReference type="VEuPathDB" id="FungiDB:BO82DRAFT_401425"/>
<name>A0A319CFE5_9EURO</name>
<dbReference type="OrthoDB" id="4450874at2759"/>
<sequence length="109" mass="11381">MKSIAAAATLLSLLHGATASITWGTMCTGTEFTGTCTNYQSTNVNQCISFAGKDASWNDKVQSVSVWDGNVCTFWVDVGCSGSSSGALEGAFATIGQPKQWSSFACDYA</sequence>
<feature type="signal peptide" evidence="1">
    <location>
        <begin position="1"/>
        <end position="19"/>
    </location>
</feature>
<reference evidence="2 3" key="1">
    <citation type="submission" date="2016-12" db="EMBL/GenBank/DDBJ databases">
        <title>The genomes of Aspergillus section Nigri reveals drivers in fungal speciation.</title>
        <authorList>
            <consortium name="DOE Joint Genome Institute"/>
            <person name="Vesth T.C."/>
            <person name="Nybo J."/>
            <person name="Theobald S."/>
            <person name="Brandl J."/>
            <person name="Frisvad J.C."/>
            <person name="Nielsen K.F."/>
            <person name="Lyhne E.K."/>
            <person name="Kogle M.E."/>
            <person name="Kuo A."/>
            <person name="Riley R."/>
            <person name="Clum A."/>
            <person name="Nolan M."/>
            <person name="Lipzen A."/>
            <person name="Salamov A."/>
            <person name="Henrissat B."/>
            <person name="Wiebenga A."/>
            <person name="De Vries R.P."/>
            <person name="Grigoriev I.V."/>
            <person name="Mortensen U.H."/>
            <person name="Andersen M.R."/>
            <person name="Baker S.E."/>
        </authorList>
    </citation>
    <scope>NUCLEOTIDE SEQUENCE [LARGE SCALE GENOMIC DNA]</scope>
    <source>
        <strain evidence="2 3">CBS 121591</strain>
    </source>
</reference>
<dbReference type="Proteomes" id="UP000248340">
    <property type="component" value="Unassembled WGS sequence"/>
</dbReference>
<protein>
    <submittedName>
        <fullName evidence="2">Uncharacterized protein</fullName>
    </submittedName>
</protein>
<keyword evidence="1" id="KW-0732">Signal</keyword>
<organism evidence="2 3">
    <name type="scientific">Aspergillus uvarum CBS 121591</name>
    <dbReference type="NCBI Taxonomy" id="1448315"/>
    <lineage>
        <taxon>Eukaryota</taxon>
        <taxon>Fungi</taxon>
        <taxon>Dikarya</taxon>
        <taxon>Ascomycota</taxon>
        <taxon>Pezizomycotina</taxon>
        <taxon>Eurotiomycetes</taxon>
        <taxon>Eurotiomycetidae</taxon>
        <taxon>Eurotiales</taxon>
        <taxon>Aspergillaceae</taxon>
        <taxon>Aspergillus</taxon>
        <taxon>Aspergillus subgen. Circumdati</taxon>
    </lineage>
</organism>
<evidence type="ECO:0000313" key="2">
    <source>
        <dbReference type="EMBL" id="PYH82431.1"/>
    </source>
</evidence>
<proteinExistence type="predicted"/>
<dbReference type="AlphaFoldDB" id="A0A319CFE5"/>
<evidence type="ECO:0000313" key="3">
    <source>
        <dbReference type="Proteomes" id="UP000248340"/>
    </source>
</evidence>
<dbReference type="GeneID" id="37141996"/>
<feature type="chain" id="PRO_5016270467" evidence="1">
    <location>
        <begin position="20"/>
        <end position="109"/>
    </location>
</feature>
<gene>
    <name evidence="2" type="ORF">BO82DRAFT_401425</name>
</gene>
<keyword evidence="3" id="KW-1185">Reference proteome</keyword>
<evidence type="ECO:0000256" key="1">
    <source>
        <dbReference type="SAM" id="SignalP"/>
    </source>
</evidence>
<dbReference type="EMBL" id="KZ821695">
    <property type="protein sequence ID" value="PYH82431.1"/>
    <property type="molecule type" value="Genomic_DNA"/>
</dbReference>
<dbReference type="RefSeq" id="XP_025492631.1">
    <property type="nucleotide sequence ID" value="XM_025639254.1"/>
</dbReference>